<comment type="caution">
    <text evidence="7">The sequence shown here is derived from an EMBL/GenBank/DDBJ whole genome shotgun (WGS) entry which is preliminary data.</text>
</comment>
<evidence type="ECO:0000256" key="5">
    <source>
        <dbReference type="ARBA" id="ARBA00022989"/>
    </source>
</evidence>
<name>A0A178HED7_9LACT</name>
<organism evidence="7 8">
    <name type="scientific">Aerococcus urinae</name>
    <dbReference type="NCBI Taxonomy" id="1376"/>
    <lineage>
        <taxon>Bacteria</taxon>
        <taxon>Bacillati</taxon>
        <taxon>Bacillota</taxon>
        <taxon>Bacilli</taxon>
        <taxon>Lactobacillales</taxon>
        <taxon>Aerococcaceae</taxon>
        <taxon>Aerococcus</taxon>
    </lineage>
</organism>
<dbReference type="PANTHER" id="PTHR43266:SF2">
    <property type="entry name" value="MAJOR FACILITATOR SUPERFAMILY (MFS) PROFILE DOMAIN-CONTAINING PROTEIN"/>
    <property type="match status" value="1"/>
</dbReference>
<dbReference type="RefSeq" id="WP_064292795.1">
    <property type="nucleotide sequence ID" value="NZ_JASODP010000001.1"/>
</dbReference>
<dbReference type="GO" id="GO:0022857">
    <property type="term" value="F:transmembrane transporter activity"/>
    <property type="evidence" value="ECO:0007669"/>
    <property type="project" value="InterPro"/>
</dbReference>
<evidence type="ECO:0000313" key="8">
    <source>
        <dbReference type="Proteomes" id="UP000251923"/>
    </source>
</evidence>
<keyword evidence="4" id="KW-0812">Transmembrane</keyword>
<dbReference type="GO" id="GO:0005886">
    <property type="term" value="C:plasma membrane"/>
    <property type="evidence" value="ECO:0007669"/>
    <property type="project" value="UniProtKB-SubCell"/>
</dbReference>
<evidence type="ECO:0000256" key="3">
    <source>
        <dbReference type="ARBA" id="ARBA00022475"/>
    </source>
</evidence>
<dbReference type="Proteomes" id="UP000251923">
    <property type="component" value="Unassembled WGS sequence"/>
</dbReference>
<keyword evidence="6" id="KW-0472">Membrane</keyword>
<dbReference type="AlphaFoldDB" id="A0A178HED7"/>
<proteinExistence type="predicted"/>
<keyword evidence="3" id="KW-1003">Cell membrane</keyword>
<keyword evidence="2" id="KW-0813">Transport</keyword>
<dbReference type="GeneID" id="86970574"/>
<dbReference type="Pfam" id="PF07690">
    <property type="entry name" value="MFS_1"/>
    <property type="match status" value="1"/>
</dbReference>
<evidence type="ECO:0000256" key="6">
    <source>
        <dbReference type="ARBA" id="ARBA00023136"/>
    </source>
</evidence>
<dbReference type="Gene3D" id="1.20.1250.20">
    <property type="entry name" value="MFS general substrate transporter like domains"/>
    <property type="match status" value="1"/>
</dbReference>
<keyword evidence="5" id="KW-1133">Transmembrane helix</keyword>
<dbReference type="EMBL" id="QMHM01000002">
    <property type="protein sequence ID" value="RAV81168.1"/>
    <property type="molecule type" value="Genomic_DNA"/>
</dbReference>
<evidence type="ECO:0000256" key="1">
    <source>
        <dbReference type="ARBA" id="ARBA00004651"/>
    </source>
</evidence>
<accession>A0A178HED7</accession>
<dbReference type="PANTHER" id="PTHR43266">
    <property type="entry name" value="MACROLIDE-EFFLUX PROTEIN"/>
    <property type="match status" value="1"/>
</dbReference>
<protein>
    <submittedName>
        <fullName evidence="7">MFS transporter</fullName>
    </submittedName>
</protein>
<dbReference type="SUPFAM" id="SSF103473">
    <property type="entry name" value="MFS general substrate transporter"/>
    <property type="match status" value="1"/>
</dbReference>
<dbReference type="InterPro" id="IPR011701">
    <property type="entry name" value="MFS"/>
</dbReference>
<evidence type="ECO:0000256" key="4">
    <source>
        <dbReference type="ARBA" id="ARBA00022692"/>
    </source>
</evidence>
<sequence>MINFIKNNKLFVRMTGINFLSKIGDNLFYTAMLSAAILLPNSKLAVLIVSISESLPILISIFFGVIADKQKGKINQLIGSSLFRSLMYICIGIIFRYPQSLLLLLLASFMNLLSDISGNYATALFSPFTKAMIAPQDMETAQGFVSVGTQLVAVFATFIGSLLLTIYSKSMLAIINASIFLLIAFLYYLLKPSLKAQGFKIKSFTNTKTLSIVKENLTSFISNHSLLINLIQLAMLNGFFGGQTPLFALFIEENNQLNILSNPFKIALLSGIITLSMILGSSLTTYILKKQSIFHINILSDCFIVIIAMTYLYNNIWGILVGNSCLAFLLGIVSPRFSANVINQYPVDRLGGVITVINAFLVIIPPLTSVIFPMISTINLKLAYICFIAYALILIIISVLINKMAK</sequence>
<dbReference type="InterPro" id="IPR036259">
    <property type="entry name" value="MFS_trans_sf"/>
</dbReference>
<comment type="subcellular location">
    <subcellularLocation>
        <location evidence="1">Cell membrane</location>
        <topology evidence="1">Multi-pass membrane protein</topology>
    </subcellularLocation>
</comment>
<evidence type="ECO:0000313" key="7">
    <source>
        <dbReference type="EMBL" id="RAV81168.1"/>
    </source>
</evidence>
<reference evidence="7 8" key="1">
    <citation type="submission" date="2018-04" db="EMBL/GenBank/DDBJ databases">
        <title>Aerococcus urinae genomes.</title>
        <authorList>
            <person name="Hilt E."/>
            <person name="Gilbert N.M."/>
            <person name="Thomas-White K."/>
            <person name="Putonti C."/>
            <person name="Lewis A.L."/>
            <person name="Visck K.L."/>
            <person name="Wolfe A.J."/>
        </authorList>
    </citation>
    <scope>NUCLEOTIDE SEQUENCE [LARGE SCALE GENOMIC DNA]</scope>
    <source>
        <strain evidence="7 8">UMB7480</strain>
    </source>
</reference>
<gene>
    <name evidence="7" type="ORF">DBT54_01865</name>
</gene>
<evidence type="ECO:0000256" key="2">
    <source>
        <dbReference type="ARBA" id="ARBA00022448"/>
    </source>
</evidence>